<evidence type="ECO:0000313" key="2">
    <source>
        <dbReference type="EMBL" id="RDI54414.1"/>
    </source>
</evidence>
<evidence type="ECO:0000256" key="1">
    <source>
        <dbReference type="SAM" id="MobiDB-lite"/>
    </source>
</evidence>
<keyword evidence="3" id="KW-1185">Reference proteome</keyword>
<dbReference type="AlphaFoldDB" id="A0A370HGX5"/>
<dbReference type="EMBL" id="QQAZ01000002">
    <property type="protein sequence ID" value="RDI54414.1"/>
    <property type="molecule type" value="Genomic_DNA"/>
</dbReference>
<comment type="caution">
    <text evidence="2">The sequence shown here is derived from an EMBL/GenBank/DDBJ whole genome shotgun (WGS) entry which is preliminary data.</text>
</comment>
<gene>
    <name evidence="2" type="ORF">DFR68_102539</name>
</gene>
<evidence type="ECO:0000313" key="3">
    <source>
        <dbReference type="Proteomes" id="UP000255355"/>
    </source>
</evidence>
<feature type="compositionally biased region" description="Low complexity" evidence="1">
    <location>
        <begin position="67"/>
        <end position="79"/>
    </location>
</feature>
<dbReference type="Proteomes" id="UP000255355">
    <property type="component" value="Unassembled WGS sequence"/>
</dbReference>
<proteinExistence type="predicted"/>
<protein>
    <submittedName>
        <fullName evidence="2">Uncharacterized protein</fullName>
    </submittedName>
</protein>
<organism evidence="2 3">
    <name type="scientific">Nocardia mexicana</name>
    <dbReference type="NCBI Taxonomy" id="279262"/>
    <lineage>
        <taxon>Bacteria</taxon>
        <taxon>Bacillati</taxon>
        <taxon>Actinomycetota</taxon>
        <taxon>Actinomycetes</taxon>
        <taxon>Mycobacteriales</taxon>
        <taxon>Nocardiaceae</taxon>
        <taxon>Nocardia</taxon>
    </lineage>
</organism>
<reference evidence="2 3" key="1">
    <citation type="submission" date="2018-07" db="EMBL/GenBank/DDBJ databases">
        <title>Genomic Encyclopedia of Type Strains, Phase IV (KMG-IV): sequencing the most valuable type-strain genomes for metagenomic binning, comparative biology and taxonomic classification.</title>
        <authorList>
            <person name="Goeker M."/>
        </authorList>
    </citation>
    <scope>NUCLEOTIDE SEQUENCE [LARGE SCALE GENOMIC DNA]</scope>
    <source>
        <strain evidence="2 3">DSM 44952</strain>
    </source>
</reference>
<sequence length="149" mass="16249">MNYARTHTTPMGSPRCRLRLGLYRTALRKRQSTAPGATGRLPDRTPLRHSARRADHANRSRRRDSGRSGSLRSSLTRRGVANTLNTPPATRGQTCNTGRSPPITQPIAIREISEQVVKHHFSVSSGLLGSFLPDGGIWKGGGERASSKV</sequence>
<feature type="compositionally biased region" description="Polar residues" evidence="1">
    <location>
        <begin position="82"/>
        <end position="99"/>
    </location>
</feature>
<name>A0A370HGX5_9NOCA</name>
<accession>A0A370HGX5</accession>
<feature type="region of interest" description="Disordered" evidence="1">
    <location>
        <begin position="27"/>
        <end position="103"/>
    </location>
</feature>
<feature type="compositionally biased region" description="Basic and acidic residues" evidence="1">
    <location>
        <begin position="41"/>
        <end position="66"/>
    </location>
</feature>